<evidence type="ECO:0000256" key="3">
    <source>
        <dbReference type="ARBA" id="ARBA00023125"/>
    </source>
</evidence>
<evidence type="ECO:0000259" key="9">
    <source>
        <dbReference type="PROSITE" id="PS50039"/>
    </source>
</evidence>
<feature type="compositionally biased region" description="Polar residues" evidence="7">
    <location>
        <begin position="858"/>
        <end position="871"/>
    </location>
</feature>
<keyword evidence="3 6" id="KW-0238">DNA-binding</keyword>
<dbReference type="PANTHER" id="PTHR21712">
    <property type="entry name" value="PRE-RRNA-PROCESSING PROTEIN FHL1"/>
    <property type="match status" value="1"/>
</dbReference>
<feature type="region of interest" description="Disordered" evidence="7">
    <location>
        <begin position="131"/>
        <end position="159"/>
    </location>
</feature>
<dbReference type="InterPro" id="IPR030456">
    <property type="entry name" value="TF_fork_head_CS_2"/>
</dbReference>
<dbReference type="InterPro" id="IPR000253">
    <property type="entry name" value="FHA_dom"/>
</dbReference>
<feature type="region of interest" description="Disordered" evidence="7">
    <location>
        <begin position="807"/>
        <end position="1170"/>
    </location>
</feature>
<feature type="compositionally biased region" description="Basic residues" evidence="7">
    <location>
        <begin position="481"/>
        <end position="506"/>
    </location>
</feature>
<feature type="region of interest" description="Disordered" evidence="7">
    <location>
        <begin position="88"/>
        <end position="107"/>
    </location>
</feature>
<dbReference type="GO" id="GO:0000976">
    <property type="term" value="F:transcription cis-regulatory region binding"/>
    <property type="evidence" value="ECO:0007669"/>
    <property type="project" value="UniProtKB-ARBA"/>
</dbReference>
<comment type="caution">
    <text evidence="10">The sequence shown here is derived from an EMBL/GenBank/DDBJ whole genome shotgun (WGS) entry which is preliminary data.</text>
</comment>
<proteinExistence type="predicted"/>
<gene>
    <name evidence="10" type="ORF">DAKH74_041880</name>
</gene>
<organism evidence="10 11">
    <name type="scientific">Maudiozyma humilis</name>
    <name type="common">Sour dough yeast</name>
    <name type="synonym">Kazachstania humilis</name>
    <dbReference type="NCBI Taxonomy" id="51915"/>
    <lineage>
        <taxon>Eukaryota</taxon>
        <taxon>Fungi</taxon>
        <taxon>Dikarya</taxon>
        <taxon>Ascomycota</taxon>
        <taxon>Saccharomycotina</taxon>
        <taxon>Saccharomycetes</taxon>
        <taxon>Saccharomycetales</taxon>
        <taxon>Saccharomycetaceae</taxon>
        <taxon>Maudiozyma</taxon>
    </lineage>
</organism>
<feature type="compositionally biased region" description="Basic and acidic residues" evidence="7">
    <location>
        <begin position="148"/>
        <end position="159"/>
    </location>
</feature>
<feature type="compositionally biased region" description="Polar residues" evidence="7">
    <location>
        <begin position="1080"/>
        <end position="1106"/>
    </location>
</feature>
<feature type="domain" description="Fork-head" evidence="9">
    <location>
        <begin position="568"/>
        <end position="655"/>
    </location>
</feature>
<evidence type="ECO:0000256" key="2">
    <source>
        <dbReference type="ARBA" id="ARBA00023015"/>
    </source>
</evidence>
<feature type="compositionally biased region" description="Polar residues" evidence="7">
    <location>
        <begin position="1114"/>
        <end position="1162"/>
    </location>
</feature>
<keyword evidence="2" id="KW-0805">Transcription regulation</keyword>
<evidence type="ECO:0000256" key="4">
    <source>
        <dbReference type="ARBA" id="ARBA00023163"/>
    </source>
</evidence>
<dbReference type="InterPro" id="IPR036390">
    <property type="entry name" value="WH_DNA-bd_sf"/>
</dbReference>
<evidence type="ECO:0000256" key="6">
    <source>
        <dbReference type="PROSITE-ProRule" id="PRU00089"/>
    </source>
</evidence>
<feature type="compositionally biased region" description="Low complexity" evidence="7">
    <location>
        <begin position="243"/>
        <end position="253"/>
    </location>
</feature>
<feature type="domain" description="FHA" evidence="8">
    <location>
        <begin position="381"/>
        <end position="438"/>
    </location>
</feature>
<feature type="compositionally biased region" description="Basic and acidic residues" evidence="7">
    <location>
        <begin position="516"/>
        <end position="525"/>
    </location>
</feature>
<dbReference type="InterPro" id="IPR008984">
    <property type="entry name" value="SMAD_FHA_dom_sf"/>
</dbReference>
<dbReference type="GO" id="GO:0060962">
    <property type="term" value="P:regulation of ribosomal protein gene transcription by RNA polymerase II"/>
    <property type="evidence" value="ECO:0007669"/>
    <property type="project" value="InterPro"/>
</dbReference>
<feature type="compositionally biased region" description="Acidic residues" evidence="7">
    <location>
        <begin position="927"/>
        <end position="1001"/>
    </location>
</feature>
<feature type="compositionally biased region" description="Polar residues" evidence="7">
    <location>
        <begin position="808"/>
        <end position="834"/>
    </location>
</feature>
<dbReference type="PROSITE" id="PS50039">
    <property type="entry name" value="FORK_HEAD_3"/>
    <property type="match status" value="1"/>
</dbReference>
<dbReference type="SUPFAM" id="SSF49879">
    <property type="entry name" value="SMAD/FHA domain"/>
    <property type="match status" value="1"/>
</dbReference>
<feature type="compositionally biased region" description="Basic and acidic residues" evidence="7">
    <location>
        <begin position="1020"/>
        <end position="1074"/>
    </location>
</feature>
<dbReference type="SUPFAM" id="SSF46785">
    <property type="entry name" value="Winged helix' DNA-binding domain"/>
    <property type="match status" value="1"/>
</dbReference>
<keyword evidence="5 6" id="KW-0539">Nucleus</keyword>
<accession>A0AAV5S1V2</accession>
<sequence>MDTHNSDIPMDDASETYNIEQIPSIMPEITGHSEEPINEANISDLGKISEETKNMLSNATNSFSPDHDIKMNTDISPQVQHNDDEINSHAISSSNDQTHPYSNSIMDKDLTDANHINSSGVNIAHQQGNINDSILSENSPNKVLKNTSSEKHPESPKTEEIQDHIDNDAFSKLLEIDSKDDRELFETNDLEHEDIPKVVEQAHDEIVPEVENTLNNQPSNHQTTVVKAEDSEVSPTKTVGQSNVINNNTEGNGNQLPISLEGNGQNKTHDLANIESNLVQKLIHEKSSMEVQKRKNSIIPGMFHTNDLHMEPSHFESIQNTDNSAVVPQMIQPSTFDNEITTTTNGALLQNTGVPDEQPIIFAYARLDFQNFTFYVQTLHAIIGRRSENDTTHKVDVNLGPSKSISRRHAQIFYNFGTGRFELSVIGKNGAFVNEVFVERGNTVPLKNKTKIQIGQIPFQFVLPDQENNEVSDEQQEGAKKPKTKKTTAKKEKKVPAKKPAKKTAAIKKTTATKNDATKKKDDQIKSGPAPKKKKATPKPVVKKEKKPAKAPKKVYTLEEIPEQYRAKPAFSYSSMLTTCIRKNSSERGMSLSEIYAGIRELFPFYKYCPDGWQSSVRHNLSLNKSFRKVSKEGKGWLWGLDEVYISEREKQKQKQAELAKAKAEASQARLDQQNQNQKTKKATPTKTTSMKKQNISQTLAANRSVNSKITTSKPTDHQRTMKYLQGQLMILTKDRKGLSKQVIADILTQALAMTINQVTQAARNKGITGNPLTALMDKNPKHLNLILAAAVNAATAKVTNGKIKSLVNPTLPSTVTPNVSSTQPGTPEPQQAVGSEHPQKARSAEPSQGISKVAGSESGQNSDSTDNSFDPKSLSRFFQPRQQARPPSSVNATATEPITPLKRSIDDSSDESSDDSTSSSDNESGSNDEDADEDEDEDEDDDDEEDEDESDDDDENDDQDAGEDDDDDEGDDEDEDEGEDEDDEDEDENDDDDDDDDEEDNTKHEEDDIDNDVNNGEVGKAHDISDDEHNKADDASVEDSQKYGEQNSDKPEATVNKDTEYDTRTNVEAHNTQEDDTIFGQQEVNDPSDNKLNSPVTSNNDSQVPASELRNPQLHSENSNGSSFDHPSGNPDQPVSTTNVDNTEPVQSNIPSLDGNENLTSELADDVDIEMKDVDELENVTST</sequence>
<evidence type="ECO:0000256" key="5">
    <source>
        <dbReference type="ARBA" id="ARBA00023242"/>
    </source>
</evidence>
<feature type="DNA-binding region" description="Fork-head" evidence="6">
    <location>
        <begin position="568"/>
        <end position="655"/>
    </location>
</feature>
<dbReference type="SMART" id="SM00240">
    <property type="entry name" value="FHA"/>
    <property type="match status" value="1"/>
</dbReference>
<dbReference type="Gene3D" id="1.10.10.10">
    <property type="entry name" value="Winged helix-like DNA-binding domain superfamily/Winged helix DNA-binding domain"/>
    <property type="match status" value="1"/>
</dbReference>
<feature type="compositionally biased region" description="Polar residues" evidence="7">
    <location>
        <begin position="89"/>
        <end position="105"/>
    </location>
</feature>
<feature type="compositionally biased region" description="Low complexity" evidence="7">
    <location>
        <begin position="916"/>
        <end position="926"/>
    </location>
</feature>
<dbReference type="GO" id="GO:0003700">
    <property type="term" value="F:DNA-binding transcription factor activity"/>
    <property type="evidence" value="ECO:0007669"/>
    <property type="project" value="InterPro"/>
</dbReference>
<feature type="compositionally biased region" description="Polar residues" evidence="7">
    <location>
        <begin position="881"/>
        <end position="897"/>
    </location>
</feature>
<dbReference type="PROSITE" id="PS50006">
    <property type="entry name" value="FHA_DOMAIN"/>
    <property type="match status" value="1"/>
</dbReference>
<keyword evidence="4" id="KW-0804">Transcription</keyword>
<dbReference type="PRINTS" id="PR00053">
    <property type="entry name" value="FORKHEAD"/>
</dbReference>
<evidence type="ECO:0000259" key="8">
    <source>
        <dbReference type="PROSITE" id="PS50006"/>
    </source>
</evidence>
<dbReference type="InterPro" id="IPR045178">
    <property type="entry name" value="Fhl1/FHA1"/>
</dbReference>
<dbReference type="GO" id="GO:0005634">
    <property type="term" value="C:nucleus"/>
    <property type="evidence" value="ECO:0007669"/>
    <property type="project" value="UniProtKB-SubCell"/>
</dbReference>
<dbReference type="PROSITE" id="PS00658">
    <property type="entry name" value="FORK_HEAD_2"/>
    <property type="match status" value="1"/>
</dbReference>
<evidence type="ECO:0000313" key="11">
    <source>
        <dbReference type="Proteomes" id="UP001377567"/>
    </source>
</evidence>
<dbReference type="CDD" id="cd00059">
    <property type="entry name" value="FH_FOX"/>
    <property type="match status" value="1"/>
</dbReference>
<comment type="subcellular location">
    <subcellularLocation>
        <location evidence="1 6">Nucleus</location>
    </subcellularLocation>
</comment>
<dbReference type="SMART" id="SM00339">
    <property type="entry name" value="FH"/>
    <property type="match status" value="1"/>
</dbReference>
<feature type="region of interest" description="Disordered" evidence="7">
    <location>
        <begin position="659"/>
        <end position="695"/>
    </location>
</feature>
<dbReference type="Pfam" id="PF00498">
    <property type="entry name" value="FHA"/>
    <property type="match status" value="1"/>
</dbReference>
<dbReference type="Pfam" id="PF00250">
    <property type="entry name" value="Forkhead"/>
    <property type="match status" value="1"/>
</dbReference>
<keyword evidence="11" id="KW-1185">Reference proteome</keyword>
<evidence type="ECO:0000313" key="10">
    <source>
        <dbReference type="EMBL" id="GMM57572.1"/>
    </source>
</evidence>
<evidence type="ECO:0000256" key="1">
    <source>
        <dbReference type="ARBA" id="ARBA00004123"/>
    </source>
</evidence>
<dbReference type="EMBL" id="BTGD01000013">
    <property type="protein sequence ID" value="GMM57572.1"/>
    <property type="molecule type" value="Genomic_DNA"/>
</dbReference>
<dbReference type="InterPro" id="IPR001766">
    <property type="entry name" value="Fork_head_dom"/>
</dbReference>
<dbReference type="GO" id="GO:0045944">
    <property type="term" value="P:positive regulation of transcription by RNA polymerase II"/>
    <property type="evidence" value="ECO:0007669"/>
    <property type="project" value="UniProtKB-ARBA"/>
</dbReference>
<dbReference type="InterPro" id="IPR036388">
    <property type="entry name" value="WH-like_DNA-bd_sf"/>
</dbReference>
<feature type="compositionally biased region" description="Polar residues" evidence="7">
    <location>
        <begin position="233"/>
        <end position="242"/>
    </location>
</feature>
<dbReference type="AlphaFoldDB" id="A0AAV5S1V2"/>
<feature type="compositionally biased region" description="Polar residues" evidence="7">
    <location>
        <begin position="131"/>
        <end position="147"/>
    </location>
</feature>
<name>A0AAV5S1V2_MAUHU</name>
<dbReference type="Proteomes" id="UP001377567">
    <property type="component" value="Unassembled WGS sequence"/>
</dbReference>
<feature type="compositionally biased region" description="Acidic residues" evidence="7">
    <location>
        <begin position="467"/>
        <end position="476"/>
    </location>
</feature>
<dbReference type="PANTHER" id="PTHR21712:SF29">
    <property type="entry name" value="PRE-RRNA-PROCESSING PROTEIN FHL1"/>
    <property type="match status" value="1"/>
</dbReference>
<dbReference type="CDD" id="cd22701">
    <property type="entry name" value="FHA_FKH1-like"/>
    <property type="match status" value="1"/>
</dbReference>
<protein>
    <submittedName>
        <fullName evidence="10">Fhl1 protein</fullName>
    </submittedName>
</protein>
<feature type="region of interest" description="Disordered" evidence="7">
    <location>
        <begin position="226"/>
        <end position="253"/>
    </location>
</feature>
<reference evidence="10 11" key="1">
    <citation type="journal article" date="2023" name="Elife">
        <title>Identification of key yeast species and microbe-microbe interactions impacting larval growth of Drosophila in the wild.</title>
        <authorList>
            <person name="Mure A."/>
            <person name="Sugiura Y."/>
            <person name="Maeda R."/>
            <person name="Honda K."/>
            <person name="Sakurai N."/>
            <person name="Takahashi Y."/>
            <person name="Watada M."/>
            <person name="Katoh T."/>
            <person name="Gotoh A."/>
            <person name="Gotoh Y."/>
            <person name="Taniguchi I."/>
            <person name="Nakamura K."/>
            <person name="Hayashi T."/>
            <person name="Katayama T."/>
            <person name="Uemura T."/>
            <person name="Hattori Y."/>
        </authorList>
    </citation>
    <scope>NUCLEOTIDE SEQUENCE [LARGE SCALE GENOMIC DNA]</scope>
    <source>
        <strain evidence="10 11">KH-74</strain>
    </source>
</reference>
<dbReference type="Gene3D" id="2.60.200.20">
    <property type="match status" value="1"/>
</dbReference>
<dbReference type="FunFam" id="2.60.200.20:FF:000039">
    <property type="entry name" value="Forkhead transcription factor Fkh1/2"/>
    <property type="match status" value="1"/>
</dbReference>
<feature type="region of interest" description="Disordered" evidence="7">
    <location>
        <begin position="465"/>
        <end position="549"/>
    </location>
</feature>
<evidence type="ECO:0000256" key="7">
    <source>
        <dbReference type="SAM" id="MobiDB-lite"/>
    </source>
</evidence>